<evidence type="ECO:0000313" key="8">
    <source>
        <dbReference type="Proteomes" id="UP000194857"/>
    </source>
</evidence>
<dbReference type="InterPro" id="IPR036641">
    <property type="entry name" value="HPT_dom_sf"/>
</dbReference>
<evidence type="ECO:0000313" key="4">
    <source>
        <dbReference type="EMBL" id="CRP69675.1"/>
    </source>
</evidence>
<dbReference type="Proteomes" id="UP000045039">
    <property type="component" value="Unassembled WGS sequence"/>
</dbReference>
<dbReference type="InterPro" id="IPR008207">
    <property type="entry name" value="Sig_transdc_His_kin_Hpt_dom"/>
</dbReference>
<accession>A0A081HEJ9</accession>
<dbReference type="EC" id="2.7.13.3" evidence="4"/>
<dbReference type="RefSeq" id="WP_003117019.1">
    <property type="nucleotide sequence ID" value="NZ_AP014839.1"/>
</dbReference>
<evidence type="ECO:0000259" key="3">
    <source>
        <dbReference type="PROSITE" id="PS50894"/>
    </source>
</evidence>
<evidence type="ECO:0000256" key="1">
    <source>
        <dbReference type="ARBA" id="ARBA00023012"/>
    </source>
</evidence>
<reference evidence="6 9" key="4">
    <citation type="submission" date="2018-07" db="EMBL/GenBank/DDBJ databases">
        <title>Mechanisms of high-level aminoglycoside resistance among Gram-negative pathogens in Brazil.</title>
        <authorList>
            <person name="Ballaben A.S."/>
            <person name="Darini A.L.C."/>
            <person name="Doi Y."/>
        </authorList>
    </citation>
    <scope>NUCLEOTIDE SEQUENCE [LARGE SCALE GENOMIC DNA]</scope>
    <source>
        <strain evidence="6 9">B2-305</strain>
    </source>
</reference>
<dbReference type="PROSITE" id="PS50894">
    <property type="entry name" value="HPT"/>
    <property type="match status" value="1"/>
</dbReference>
<proteinExistence type="predicted"/>
<dbReference type="SUPFAM" id="SSF47226">
    <property type="entry name" value="Histidine-containing phosphotransfer domain, HPT domain"/>
    <property type="match status" value="1"/>
</dbReference>
<evidence type="ECO:0000313" key="9">
    <source>
        <dbReference type="Proteomes" id="UP000253594"/>
    </source>
</evidence>
<dbReference type="EMBL" id="CVVU01000236">
    <property type="protein sequence ID" value="CRP69675.1"/>
    <property type="molecule type" value="Genomic_DNA"/>
</dbReference>
<dbReference type="GO" id="GO:0000160">
    <property type="term" value="P:phosphorelay signal transduction system"/>
    <property type="evidence" value="ECO:0007669"/>
    <property type="project" value="UniProtKB-KW"/>
</dbReference>
<reference evidence="4" key="2">
    <citation type="submission" date="2015-06" db="EMBL/GenBank/DDBJ databases">
        <authorList>
            <person name="Radhakrishnan R."/>
            <person name="Underwood A."/>
            <person name="Al-Shahib A."/>
        </authorList>
    </citation>
    <scope>NUCLEOTIDE SEQUENCE</scope>
    <source>
        <strain evidence="4">P19_London_7_VIM_2_05_10</strain>
    </source>
</reference>
<dbReference type="Proteomes" id="UP000253594">
    <property type="component" value="Unassembled WGS sequence"/>
</dbReference>
<feature type="modified residue" description="Phosphohistidine" evidence="2">
    <location>
        <position position="65"/>
    </location>
</feature>
<keyword evidence="2" id="KW-0597">Phosphoprotein</keyword>
<reference evidence="7" key="1">
    <citation type="submission" date="2015-06" db="EMBL/GenBank/DDBJ databases">
        <authorList>
            <person name="Radhakrishnan Rajesh"/>
            <person name="Underwood Anthony"/>
            <person name="Al-Shahib Ali"/>
        </authorList>
    </citation>
    <scope>NUCLEOTIDE SEQUENCE [LARGE SCALE GENOMIC DNA]</scope>
    <source>
        <strain evidence="7">P19_London_7_VIM_2_05_10</strain>
    </source>
</reference>
<sequence>MKELGSESPMESLFDIRSLEAITGGEPAALQRLLETLLASSRDDRTRLAELLELADLQGVAELAHRIKGAARVVGSSLLVESCSCLEKACQNPSESSERIANLASSLEGKLSAFEISISTELAKL</sequence>
<dbReference type="AlphaFoldDB" id="A0A081HEJ9"/>
<evidence type="ECO:0000313" key="5">
    <source>
        <dbReference type="EMBL" id="OTI55657.1"/>
    </source>
</evidence>
<organism evidence="4 7">
    <name type="scientific">Pseudomonas aeruginosa</name>
    <dbReference type="NCBI Taxonomy" id="287"/>
    <lineage>
        <taxon>Bacteria</taxon>
        <taxon>Pseudomonadati</taxon>
        <taxon>Pseudomonadota</taxon>
        <taxon>Gammaproteobacteria</taxon>
        <taxon>Pseudomonadales</taxon>
        <taxon>Pseudomonadaceae</taxon>
        <taxon>Pseudomonas</taxon>
    </lineage>
</organism>
<dbReference type="EMBL" id="QORE01001198">
    <property type="protein sequence ID" value="RCI71857.1"/>
    <property type="molecule type" value="Genomic_DNA"/>
</dbReference>
<name>A0A081HEJ9_PSEAI</name>
<accession>A0A1S1C4U3</accession>
<reference evidence="5 8" key="3">
    <citation type="submission" date="2017-05" db="EMBL/GenBank/DDBJ databases">
        <authorList>
            <person name="Song R."/>
            <person name="Chenine A.L."/>
            <person name="Ruprecht R.M."/>
        </authorList>
    </citation>
    <scope>NUCLEOTIDE SEQUENCE [LARGE SCALE GENOMIC DNA]</scope>
    <source>
        <strain evidence="5 8">S567_C10_BS</strain>
    </source>
</reference>
<evidence type="ECO:0000313" key="7">
    <source>
        <dbReference type="Proteomes" id="UP000045039"/>
    </source>
</evidence>
<protein>
    <submittedName>
        <fullName evidence="5">Histidine phosphotransferase</fullName>
    </submittedName>
    <submittedName>
        <fullName evidence="4">Virulence sensor protein BvgS</fullName>
        <ecNumber evidence="4">2.7.13.3</ecNumber>
    </submittedName>
</protein>
<gene>
    <name evidence="4" type="primary">bvgS_3</name>
    <name evidence="5" type="ORF">CAZ10_33025</name>
    <name evidence="6" type="ORF">DT376_26860</name>
    <name evidence="4" type="ORF">PAERUG_P19_London_7_VIM_2_05_10_05271</name>
</gene>
<dbReference type="Proteomes" id="UP000194857">
    <property type="component" value="Unassembled WGS sequence"/>
</dbReference>
<dbReference type="EMBL" id="NFFZ01000027">
    <property type="protein sequence ID" value="OTI55657.1"/>
    <property type="molecule type" value="Genomic_DNA"/>
</dbReference>
<evidence type="ECO:0000313" key="6">
    <source>
        <dbReference type="EMBL" id="RCI71857.1"/>
    </source>
</evidence>
<evidence type="ECO:0000256" key="2">
    <source>
        <dbReference type="PROSITE-ProRule" id="PRU00110"/>
    </source>
</evidence>
<comment type="caution">
    <text evidence="4">The sequence shown here is derived from an EMBL/GenBank/DDBJ whole genome shotgun (WGS) entry which is preliminary data.</text>
</comment>
<keyword evidence="1" id="KW-0902">Two-component regulatory system</keyword>
<dbReference type="GO" id="GO:0004673">
    <property type="term" value="F:protein histidine kinase activity"/>
    <property type="evidence" value="ECO:0007669"/>
    <property type="project" value="UniProtKB-EC"/>
</dbReference>
<feature type="domain" description="HPt" evidence="3">
    <location>
        <begin position="26"/>
        <end position="125"/>
    </location>
</feature>
<dbReference type="Gene3D" id="1.20.120.160">
    <property type="entry name" value="HPT domain"/>
    <property type="match status" value="1"/>
</dbReference>
<keyword evidence="4" id="KW-0808">Transferase</keyword>
<dbReference type="Pfam" id="PF01627">
    <property type="entry name" value="Hpt"/>
    <property type="match status" value="1"/>
</dbReference>